<feature type="modified residue" description="4-aspartylphosphate" evidence="4">
    <location>
        <position position="680"/>
    </location>
</feature>
<dbReference type="InterPro" id="IPR001610">
    <property type="entry name" value="PAC"/>
</dbReference>
<dbReference type="SUPFAM" id="SSF47384">
    <property type="entry name" value="Homodimeric domain of signal transducing histidine kinase"/>
    <property type="match status" value="2"/>
</dbReference>
<dbReference type="PANTHER" id="PTHR43547">
    <property type="entry name" value="TWO-COMPONENT HISTIDINE KINASE"/>
    <property type="match status" value="1"/>
</dbReference>
<feature type="coiled-coil region" evidence="5">
    <location>
        <begin position="753"/>
        <end position="783"/>
    </location>
</feature>
<dbReference type="NCBIfam" id="TIGR00229">
    <property type="entry name" value="sensory_box"/>
    <property type="match status" value="1"/>
</dbReference>
<evidence type="ECO:0000259" key="8">
    <source>
        <dbReference type="PROSITE" id="PS50113"/>
    </source>
</evidence>
<dbReference type="PANTHER" id="PTHR43547:SF2">
    <property type="entry name" value="HYBRID SIGNAL TRANSDUCTION HISTIDINE KINASE C"/>
    <property type="match status" value="1"/>
</dbReference>
<dbReference type="SMART" id="SM00448">
    <property type="entry name" value="REC"/>
    <property type="match status" value="1"/>
</dbReference>
<dbReference type="SMART" id="SM00387">
    <property type="entry name" value="HATPase_c"/>
    <property type="match status" value="2"/>
</dbReference>
<dbReference type="RefSeq" id="WP_224195880.1">
    <property type="nucleotide sequence ID" value="NZ_JAIRAU010000047.1"/>
</dbReference>
<sequence length="1024" mass="111808">MLLPADFAELMEDGLLLVSRAGEVRDANSAAERLLDAARGDLVGRAIGDLLLVPVPGRLAAVCAADDETRLHVSDLRGGRLALRVVPRGDSVWAFLRRERAEIGPASPQGRQQLRTVLRHTPVVLFACDEDGVFTVNEGHGLNRSQVPTGSSVGRSIFDAYGDIPWVVDAARRALAGESVSLVGQLRGVTYETCYSPVRGGDGRVIGLVGVALDVTERERALERLATKRSVLDYVLAHVPQAIFWKDRQSRYLGCNDHFLKRTDLASVDELIGKTDHDICASREEADFFRATDERVMSSGVPLLNIEESMKLLDGRESYLLTSKVPMRDDRGEVTGILGIYVDITERKRIELELQRAKQAADAALRAKSEFLTTISHELRTPLALILGPLESLLHEGDEPLGQRTRAVMTRMWRNASRLGRLVDDILDYQKLEAGKLHAAWEPVDVRDLVEGIVLDAGPAADAAGLTLRHELAPGLGTVPLDRHMFEKILLNLLGNALKFTPAGGSITVTLEPLADRRMRLAVRDTGPGIAPEEHERAFQRFQQLDSSMTRKHEGTGLGLALVREFAEEMGGTVSLRSAPGEGACFTVELPIDADRLATLGPVPEPPAPARASPFEVIRREQPPAPASDRPRLVVAEDNPDMASYIAGILGDDYAIELVGNGAEALRAAQARRPDVVLSDIMMPEMDGYELVARLKRDQSLRDVPVVLLSAKASRDETVRGLEVGADDYLPKPFAPIELRARLAAALRLHRTHLEVVQQKRALEQALRTLEDTQDQLVQSSKMAAVGTLIAGLSHELNNPVAIIRMSAQMLLRRNPRDPFVRRTLERIERHSQRCAALVETLLAYTRRRPTTPERCDLGQILTWLVDLVRPEAEERGIRLVVDAGDGTLPALVVHRPALESALLNVFSNAADATGRGGTIEIAARSAPGRDGRDGAEIVVRDSGVGIEPEALSHLFEPFYTTKAPGKGTGLGLPMTQKFVQSQGGTIRVDSELGRGTAVRIWLPLVPPEQAPAAEPQRLASERP</sequence>
<dbReference type="Proteomes" id="UP001139031">
    <property type="component" value="Unassembled WGS sequence"/>
</dbReference>
<dbReference type="InterPro" id="IPR005467">
    <property type="entry name" value="His_kinase_dom"/>
</dbReference>
<dbReference type="SUPFAM" id="SSF55874">
    <property type="entry name" value="ATPase domain of HSP90 chaperone/DNA topoisomerase II/histidine kinase"/>
    <property type="match status" value="2"/>
</dbReference>
<evidence type="ECO:0000313" key="10">
    <source>
        <dbReference type="Proteomes" id="UP001139031"/>
    </source>
</evidence>
<dbReference type="PRINTS" id="PR00344">
    <property type="entry name" value="BCTRLSENSOR"/>
</dbReference>
<evidence type="ECO:0000256" key="5">
    <source>
        <dbReference type="SAM" id="Coils"/>
    </source>
</evidence>
<dbReference type="Pfam" id="PF00512">
    <property type="entry name" value="HisKA"/>
    <property type="match status" value="2"/>
</dbReference>
<evidence type="ECO:0000259" key="7">
    <source>
        <dbReference type="PROSITE" id="PS50110"/>
    </source>
</evidence>
<proteinExistence type="predicted"/>
<feature type="domain" description="Histidine kinase" evidence="6">
    <location>
        <begin position="374"/>
        <end position="594"/>
    </location>
</feature>
<dbReference type="PROSITE" id="PS50109">
    <property type="entry name" value="HIS_KIN"/>
    <property type="match status" value="2"/>
</dbReference>
<dbReference type="SMART" id="SM00086">
    <property type="entry name" value="PAC"/>
    <property type="match status" value="2"/>
</dbReference>
<dbReference type="Gene3D" id="3.40.50.2300">
    <property type="match status" value="1"/>
</dbReference>
<protein>
    <recommendedName>
        <fullName evidence="2">histidine kinase</fullName>
        <ecNumber evidence="2">2.7.13.3</ecNumber>
    </recommendedName>
</protein>
<evidence type="ECO:0000256" key="2">
    <source>
        <dbReference type="ARBA" id="ARBA00012438"/>
    </source>
</evidence>
<gene>
    <name evidence="9" type="ORF">K7C98_33360</name>
</gene>
<dbReference type="Gene3D" id="3.30.565.10">
    <property type="entry name" value="Histidine kinase-like ATPase, C-terminal domain"/>
    <property type="match status" value="2"/>
</dbReference>
<feature type="domain" description="PAC" evidence="8">
    <location>
        <begin position="304"/>
        <end position="356"/>
    </location>
</feature>
<keyword evidence="10" id="KW-1185">Reference proteome</keyword>
<dbReference type="InterPro" id="IPR000014">
    <property type="entry name" value="PAS"/>
</dbReference>
<dbReference type="InterPro" id="IPR001789">
    <property type="entry name" value="Sig_transdc_resp-reg_receiver"/>
</dbReference>
<dbReference type="InterPro" id="IPR013656">
    <property type="entry name" value="PAS_4"/>
</dbReference>
<dbReference type="SMART" id="SM00388">
    <property type="entry name" value="HisKA"/>
    <property type="match status" value="2"/>
</dbReference>
<feature type="domain" description="Response regulatory" evidence="7">
    <location>
        <begin position="632"/>
        <end position="747"/>
    </location>
</feature>
<dbReference type="Pfam" id="PF08448">
    <property type="entry name" value="PAS_4"/>
    <property type="match status" value="2"/>
</dbReference>
<feature type="domain" description="PAC" evidence="8">
    <location>
        <begin position="176"/>
        <end position="227"/>
    </location>
</feature>
<dbReference type="InterPro" id="IPR036890">
    <property type="entry name" value="HATPase_C_sf"/>
</dbReference>
<dbReference type="InterPro" id="IPR003661">
    <property type="entry name" value="HisK_dim/P_dom"/>
</dbReference>
<dbReference type="PROSITE" id="PS50113">
    <property type="entry name" value="PAC"/>
    <property type="match status" value="2"/>
</dbReference>
<comment type="caution">
    <text evidence="9">The sequence shown here is derived from an EMBL/GenBank/DDBJ whole genome shotgun (WGS) entry which is preliminary data.</text>
</comment>
<dbReference type="EC" id="2.7.13.3" evidence="2"/>
<dbReference type="InterPro" id="IPR004358">
    <property type="entry name" value="Sig_transdc_His_kin-like_C"/>
</dbReference>
<dbReference type="Pfam" id="PF00072">
    <property type="entry name" value="Response_reg"/>
    <property type="match status" value="1"/>
</dbReference>
<dbReference type="SUPFAM" id="SSF52172">
    <property type="entry name" value="CheY-like"/>
    <property type="match status" value="1"/>
</dbReference>
<dbReference type="Pfam" id="PF13188">
    <property type="entry name" value="PAS_8"/>
    <property type="match status" value="1"/>
</dbReference>
<dbReference type="InterPro" id="IPR003594">
    <property type="entry name" value="HATPase_dom"/>
</dbReference>
<dbReference type="SMART" id="SM00091">
    <property type="entry name" value="PAS"/>
    <property type="match status" value="2"/>
</dbReference>
<dbReference type="InterPro" id="IPR000700">
    <property type="entry name" value="PAS-assoc_C"/>
</dbReference>
<dbReference type="Gene3D" id="1.10.287.130">
    <property type="match status" value="2"/>
</dbReference>
<name>A0ABS7U0U8_9BACT</name>
<evidence type="ECO:0000256" key="4">
    <source>
        <dbReference type="PROSITE-ProRule" id="PRU00169"/>
    </source>
</evidence>
<organism evidence="9 10">
    <name type="scientific">Nannocystis pusilla</name>
    <dbReference type="NCBI Taxonomy" id="889268"/>
    <lineage>
        <taxon>Bacteria</taxon>
        <taxon>Pseudomonadati</taxon>
        <taxon>Myxococcota</taxon>
        <taxon>Polyangia</taxon>
        <taxon>Nannocystales</taxon>
        <taxon>Nannocystaceae</taxon>
        <taxon>Nannocystis</taxon>
    </lineage>
</organism>
<reference evidence="9" key="1">
    <citation type="submission" date="2021-08" db="EMBL/GenBank/DDBJ databases">
        <authorList>
            <person name="Stevens D.C."/>
        </authorList>
    </citation>
    <scope>NUCLEOTIDE SEQUENCE</scope>
    <source>
        <strain evidence="9">DSM 53165</strain>
    </source>
</reference>
<dbReference type="CDD" id="cd00082">
    <property type="entry name" value="HisKA"/>
    <property type="match status" value="2"/>
</dbReference>
<feature type="domain" description="Histidine kinase" evidence="6">
    <location>
        <begin position="792"/>
        <end position="1007"/>
    </location>
</feature>
<dbReference type="InterPro" id="IPR036097">
    <property type="entry name" value="HisK_dim/P_sf"/>
</dbReference>
<dbReference type="CDD" id="cd00130">
    <property type="entry name" value="PAS"/>
    <property type="match status" value="2"/>
</dbReference>
<comment type="catalytic activity">
    <reaction evidence="1">
        <text>ATP + protein L-histidine = ADP + protein N-phospho-L-histidine.</text>
        <dbReference type="EC" id="2.7.13.3"/>
    </reaction>
</comment>
<evidence type="ECO:0000256" key="3">
    <source>
        <dbReference type="ARBA" id="ARBA00022553"/>
    </source>
</evidence>
<dbReference type="Gene3D" id="3.30.450.20">
    <property type="entry name" value="PAS domain"/>
    <property type="match status" value="2"/>
</dbReference>
<evidence type="ECO:0000259" key="6">
    <source>
        <dbReference type="PROSITE" id="PS50109"/>
    </source>
</evidence>
<evidence type="ECO:0000256" key="1">
    <source>
        <dbReference type="ARBA" id="ARBA00000085"/>
    </source>
</evidence>
<keyword evidence="3 4" id="KW-0597">Phosphoprotein</keyword>
<dbReference type="EMBL" id="JAIRAU010000047">
    <property type="protein sequence ID" value="MBZ5714147.1"/>
    <property type="molecule type" value="Genomic_DNA"/>
</dbReference>
<keyword evidence="5" id="KW-0175">Coiled coil</keyword>
<dbReference type="PROSITE" id="PS50110">
    <property type="entry name" value="RESPONSE_REGULATORY"/>
    <property type="match status" value="1"/>
</dbReference>
<dbReference type="CDD" id="cd16922">
    <property type="entry name" value="HATPase_EvgS-ArcB-TorS-like"/>
    <property type="match status" value="1"/>
</dbReference>
<dbReference type="Pfam" id="PF02518">
    <property type="entry name" value="HATPase_c"/>
    <property type="match status" value="2"/>
</dbReference>
<accession>A0ABS7U0U8</accession>
<evidence type="ECO:0000313" key="9">
    <source>
        <dbReference type="EMBL" id="MBZ5714147.1"/>
    </source>
</evidence>
<dbReference type="InterPro" id="IPR035965">
    <property type="entry name" value="PAS-like_dom_sf"/>
</dbReference>
<dbReference type="InterPro" id="IPR011006">
    <property type="entry name" value="CheY-like_superfamily"/>
</dbReference>
<dbReference type="SUPFAM" id="SSF55785">
    <property type="entry name" value="PYP-like sensor domain (PAS domain)"/>
    <property type="match status" value="3"/>
</dbReference>